<dbReference type="AlphaFoldDB" id="A0A5J4P918"/>
<sequence length="28" mass="3192">ELKNLDVNNLTPLEALNKLNEIKKIARS</sequence>
<evidence type="ECO:0000313" key="1">
    <source>
        <dbReference type="EMBL" id="KAA6305957.1"/>
    </source>
</evidence>
<comment type="caution">
    <text evidence="1">The sequence shown here is derived from an EMBL/GenBank/DDBJ whole genome shotgun (WGS) entry which is preliminary data.</text>
</comment>
<gene>
    <name evidence="1" type="ORF">EZS27_042389</name>
</gene>
<name>A0A5J4P918_9ZZZZ</name>
<protein>
    <submittedName>
        <fullName evidence="1">DNA mismatch repair protein MutS</fullName>
    </submittedName>
</protein>
<accession>A0A5J4P918</accession>
<dbReference type="EMBL" id="SNRY01010288">
    <property type="protein sequence ID" value="KAA6305957.1"/>
    <property type="molecule type" value="Genomic_DNA"/>
</dbReference>
<proteinExistence type="predicted"/>
<organism evidence="1">
    <name type="scientific">termite gut metagenome</name>
    <dbReference type="NCBI Taxonomy" id="433724"/>
    <lineage>
        <taxon>unclassified sequences</taxon>
        <taxon>metagenomes</taxon>
        <taxon>organismal metagenomes</taxon>
    </lineage>
</organism>
<reference evidence="1" key="1">
    <citation type="submission" date="2019-03" db="EMBL/GenBank/DDBJ databases">
        <title>Single cell metagenomics reveals metabolic interactions within the superorganism composed of flagellate Streblomastix strix and complex community of Bacteroidetes bacteria on its surface.</title>
        <authorList>
            <person name="Treitli S.C."/>
            <person name="Kolisko M."/>
            <person name="Husnik F."/>
            <person name="Keeling P."/>
            <person name="Hampl V."/>
        </authorList>
    </citation>
    <scope>NUCLEOTIDE SEQUENCE</scope>
    <source>
        <strain evidence="1">STM</strain>
    </source>
</reference>
<feature type="non-terminal residue" evidence="1">
    <location>
        <position position="1"/>
    </location>
</feature>
<dbReference type="Gene3D" id="6.10.140.430">
    <property type="match status" value="1"/>
</dbReference>